<evidence type="ECO:0000256" key="2">
    <source>
        <dbReference type="ARBA" id="ARBA00022747"/>
    </source>
</evidence>
<reference evidence="6" key="1">
    <citation type="submission" date="2022-08" db="EMBL/GenBank/DDBJ databases">
        <authorList>
            <person name="Kallberg Y."/>
            <person name="Tangrot J."/>
            <person name="Rosling A."/>
        </authorList>
    </citation>
    <scope>NUCLEOTIDE SEQUENCE</scope>
    <source>
        <strain evidence="6">Wild A</strain>
    </source>
</reference>
<comment type="caution">
    <text evidence="6">The sequence shown here is derived from an EMBL/GenBank/DDBJ whole genome shotgun (WGS) entry which is preliminary data.</text>
</comment>
<dbReference type="AlphaFoldDB" id="A0A9W4T8F1"/>
<evidence type="ECO:0000259" key="5">
    <source>
        <dbReference type="Pfam" id="PF02384"/>
    </source>
</evidence>
<feature type="domain" description="Type I restriction modification DNA specificity" evidence="4">
    <location>
        <begin position="451"/>
        <end position="485"/>
    </location>
</feature>
<dbReference type="PANTHER" id="PTHR30408">
    <property type="entry name" value="TYPE-1 RESTRICTION ENZYME ECOKI SPECIFICITY PROTEIN"/>
    <property type="match status" value="1"/>
</dbReference>
<proteinExistence type="inferred from homology"/>
<dbReference type="InterPro" id="IPR052021">
    <property type="entry name" value="Type-I_RS_S_subunit"/>
</dbReference>
<feature type="non-terminal residue" evidence="6">
    <location>
        <position position="1"/>
    </location>
</feature>
<dbReference type="InterPro" id="IPR029063">
    <property type="entry name" value="SAM-dependent_MTases_sf"/>
</dbReference>
<dbReference type="PANTHER" id="PTHR30408:SF12">
    <property type="entry name" value="TYPE I RESTRICTION ENZYME MJAVIII SPECIFICITY SUBUNIT"/>
    <property type="match status" value="1"/>
</dbReference>
<sequence length="486" mass="55979">YVSERIKLDSQNKEILTNCFYGNEITNVARITKMNMILFGDGHNNIQRRDTFQFPVDEAYDLVITNIPFGFSDIEFGNLYPISCKYGDCLAIQHCLMALIENYSIQAIISLPKGIFLPYTGSKSSVIIMEKKKKMRDYFYYYQIKNDEIVVEEKTSSPLFTKIYYKDVEENSYNLLIKPYNFPVPNKEKEYLTLEEVARIFSSYRASSLKDYFANNGSYKVYQQEHVINNDFSLNNRYINEEKYQELKVHELKKDDVLMTIMGTLGKVAIFPETAEKGIAYAVFQSPQVEKVLLEQSFGTAVQHLRLDVLRKFPIPIVSLEEQNKIILGLNKIKQSIQNAQQIVDNLKFPLFVSLMKPVEYKKLGEIASFEYGYNTKASDKGKYRFIQTGDIDFGNILEQGKKYIDLPENIDENKYLLNKGDIVTARHGNCGRTAIFQNNEKTVFTNDLIRQVNNLVGGTAQPQFNANALKEIRVPIPSLENQKKA</sequence>
<dbReference type="Gene3D" id="3.90.220.20">
    <property type="entry name" value="DNA methylase specificity domains"/>
    <property type="match status" value="4"/>
</dbReference>
<dbReference type="SUPFAM" id="SSF116734">
    <property type="entry name" value="DNA methylase specificity domain"/>
    <property type="match status" value="2"/>
</dbReference>
<feature type="domain" description="DNA methylase adenine-specific" evidence="5">
    <location>
        <begin position="98"/>
        <end position="152"/>
    </location>
</feature>
<feature type="domain" description="DNA methylase adenine-specific" evidence="5">
    <location>
        <begin position="7"/>
        <end position="71"/>
    </location>
</feature>
<dbReference type="SUPFAM" id="SSF53335">
    <property type="entry name" value="S-adenosyl-L-methionine-dependent methyltransferases"/>
    <property type="match status" value="1"/>
</dbReference>
<protein>
    <submittedName>
        <fullName evidence="6">13638_t:CDS:1</fullName>
    </submittedName>
</protein>
<keyword evidence="2" id="KW-0680">Restriction system</keyword>
<evidence type="ECO:0000313" key="6">
    <source>
        <dbReference type="EMBL" id="CAI2197211.1"/>
    </source>
</evidence>
<dbReference type="GO" id="GO:0009307">
    <property type="term" value="P:DNA restriction-modification system"/>
    <property type="evidence" value="ECO:0007669"/>
    <property type="project" value="UniProtKB-KW"/>
</dbReference>
<dbReference type="GO" id="GO:0003677">
    <property type="term" value="F:DNA binding"/>
    <property type="evidence" value="ECO:0007669"/>
    <property type="project" value="UniProtKB-KW"/>
</dbReference>
<evidence type="ECO:0000256" key="3">
    <source>
        <dbReference type="ARBA" id="ARBA00023125"/>
    </source>
</evidence>
<evidence type="ECO:0000313" key="7">
    <source>
        <dbReference type="Proteomes" id="UP001153678"/>
    </source>
</evidence>
<dbReference type="InterPro" id="IPR003356">
    <property type="entry name" value="DNA_methylase_A-5"/>
</dbReference>
<evidence type="ECO:0000259" key="4">
    <source>
        <dbReference type="Pfam" id="PF01420"/>
    </source>
</evidence>
<dbReference type="Gene3D" id="3.40.50.150">
    <property type="entry name" value="Vaccinia Virus protein VP39"/>
    <property type="match status" value="1"/>
</dbReference>
<dbReference type="GO" id="GO:0008170">
    <property type="term" value="F:N-methyltransferase activity"/>
    <property type="evidence" value="ECO:0007669"/>
    <property type="project" value="InterPro"/>
</dbReference>
<name>A0A9W4T8F1_9GLOM</name>
<dbReference type="Proteomes" id="UP001153678">
    <property type="component" value="Unassembled WGS sequence"/>
</dbReference>
<keyword evidence="3" id="KW-0238">DNA-binding</keyword>
<dbReference type="Pfam" id="PF02384">
    <property type="entry name" value="N6_Mtase"/>
    <property type="match status" value="2"/>
</dbReference>
<organism evidence="6 7">
    <name type="scientific">Funneliformis geosporum</name>
    <dbReference type="NCBI Taxonomy" id="1117311"/>
    <lineage>
        <taxon>Eukaryota</taxon>
        <taxon>Fungi</taxon>
        <taxon>Fungi incertae sedis</taxon>
        <taxon>Mucoromycota</taxon>
        <taxon>Glomeromycotina</taxon>
        <taxon>Glomeromycetes</taxon>
        <taxon>Glomerales</taxon>
        <taxon>Glomeraceae</taxon>
        <taxon>Funneliformis</taxon>
    </lineage>
</organism>
<feature type="non-terminal residue" evidence="6">
    <location>
        <position position="486"/>
    </location>
</feature>
<comment type="similarity">
    <text evidence="1">Belongs to the type-I restriction system S methylase family.</text>
</comment>
<gene>
    <name evidence="6" type="ORF">FWILDA_LOCUS17963</name>
</gene>
<evidence type="ECO:0000256" key="1">
    <source>
        <dbReference type="ARBA" id="ARBA00010923"/>
    </source>
</evidence>
<keyword evidence="7" id="KW-1185">Reference proteome</keyword>
<dbReference type="EMBL" id="CAMKVN010015843">
    <property type="protein sequence ID" value="CAI2197211.1"/>
    <property type="molecule type" value="Genomic_DNA"/>
</dbReference>
<dbReference type="InterPro" id="IPR000055">
    <property type="entry name" value="Restrct_endonuc_typeI_TRD"/>
</dbReference>
<accession>A0A9W4T8F1</accession>
<dbReference type="OrthoDB" id="2417495at2759"/>
<feature type="domain" description="Type I restriction modification DNA specificity" evidence="4">
    <location>
        <begin position="187"/>
        <end position="343"/>
    </location>
</feature>
<dbReference type="Pfam" id="PF01420">
    <property type="entry name" value="Methylase_S"/>
    <property type="match status" value="2"/>
</dbReference>
<dbReference type="InterPro" id="IPR044946">
    <property type="entry name" value="Restrct_endonuc_typeI_TRD_sf"/>
</dbReference>